<keyword evidence="2" id="KW-0472">Membrane</keyword>
<gene>
    <name evidence="3" type="ORF">MXMO3_00439</name>
</gene>
<reference evidence="3 4" key="1">
    <citation type="submission" date="2017-05" db="EMBL/GenBank/DDBJ databases">
        <title>Genome Analysis of Maritalea myrionectae HL2708#5.</title>
        <authorList>
            <consortium name="Cotde Inc.-PKNU"/>
            <person name="Jang D."/>
            <person name="Oh H.-M."/>
        </authorList>
    </citation>
    <scope>NUCLEOTIDE SEQUENCE [LARGE SCALE GENOMIC DNA]</scope>
    <source>
        <strain evidence="3 4">HL2708#5</strain>
    </source>
</reference>
<evidence type="ECO:0000313" key="3">
    <source>
        <dbReference type="EMBL" id="AVX02985.1"/>
    </source>
</evidence>
<feature type="region of interest" description="Disordered" evidence="1">
    <location>
        <begin position="91"/>
        <end position="115"/>
    </location>
</feature>
<feature type="compositionally biased region" description="Polar residues" evidence="1">
    <location>
        <begin position="94"/>
        <end position="115"/>
    </location>
</feature>
<keyword evidence="2" id="KW-0812">Transmembrane</keyword>
<dbReference type="AlphaFoldDB" id="A0A2R4MAK3"/>
<organism evidence="3 4">
    <name type="scientific">Maritalea myrionectae</name>
    <dbReference type="NCBI Taxonomy" id="454601"/>
    <lineage>
        <taxon>Bacteria</taxon>
        <taxon>Pseudomonadati</taxon>
        <taxon>Pseudomonadota</taxon>
        <taxon>Alphaproteobacteria</taxon>
        <taxon>Hyphomicrobiales</taxon>
        <taxon>Devosiaceae</taxon>
        <taxon>Maritalea</taxon>
    </lineage>
</organism>
<keyword evidence="4" id="KW-1185">Reference proteome</keyword>
<evidence type="ECO:0000256" key="2">
    <source>
        <dbReference type="SAM" id="Phobius"/>
    </source>
</evidence>
<name>A0A2R4MAK3_9HYPH</name>
<dbReference type="EMBL" id="CP021330">
    <property type="protein sequence ID" value="AVX02985.1"/>
    <property type="molecule type" value="Genomic_DNA"/>
</dbReference>
<dbReference type="KEGG" id="mmyr:MXMO3_00439"/>
<feature type="transmembrane region" description="Helical" evidence="2">
    <location>
        <begin position="6"/>
        <end position="23"/>
    </location>
</feature>
<evidence type="ECO:0000313" key="4">
    <source>
        <dbReference type="Proteomes" id="UP000258927"/>
    </source>
</evidence>
<proteinExistence type="predicted"/>
<evidence type="ECO:0000256" key="1">
    <source>
        <dbReference type="SAM" id="MobiDB-lite"/>
    </source>
</evidence>
<protein>
    <submittedName>
        <fullName evidence="3">Uncharacterized protein</fullName>
    </submittedName>
</protein>
<sequence length="115" mass="12651">MVFTVIIVVCINCIMIVALAELIKQAPLLYRIAKISQQSLPKYYFAHLPRANNAARGILFRQSRNYILAMIASPISAVETFLQPSCIISPVRKPSSSTEEIAPSSLSANSIISKE</sequence>
<dbReference type="Proteomes" id="UP000258927">
    <property type="component" value="Chromosome"/>
</dbReference>
<keyword evidence="2" id="KW-1133">Transmembrane helix</keyword>
<accession>A0A2R4MAK3</accession>